<reference evidence="1 4" key="1">
    <citation type="submission" date="2017-01" db="EMBL/GenBank/DDBJ databases">
        <authorList>
            <person name="Varghese N."/>
            <person name="Submissions S."/>
        </authorList>
    </citation>
    <scope>NUCLEOTIDE SEQUENCE [LARGE SCALE GENOMIC DNA]</scope>
    <source>
        <strain evidence="1 4">ATCC 27950</strain>
    </source>
</reference>
<name>A0A381FH99_9FLAO</name>
<sequence length="157" mass="18832">MLFPILTFILFFGFVVLVFWQKSDSIKKLNRQLLESKVIITKELKDIRCFCFATGKRNHDFRFNKADVYILEDALFIFGYSEFQNLKWYKCLVILTHREDIYKEQFPTAQIPKLYKLNLHSFNQDVFIEFQTTPGIYSNIEIRLENLSLEDKQLIKI</sequence>
<evidence type="ECO:0000313" key="6">
    <source>
        <dbReference type="Proteomes" id="UP000255231"/>
    </source>
</evidence>
<keyword evidence="4" id="KW-1185">Reference proteome</keyword>
<reference evidence="5 6" key="2">
    <citation type="submission" date="2018-06" db="EMBL/GenBank/DDBJ databases">
        <authorList>
            <consortium name="Pathogen Informatics"/>
            <person name="Doyle S."/>
        </authorList>
    </citation>
    <scope>NUCLEOTIDE SEQUENCE [LARGE SCALE GENOMIC DNA]</scope>
    <source>
        <strain evidence="3 5">NCTC13532</strain>
        <strain evidence="2 6">NCTC13560</strain>
    </source>
</reference>
<dbReference type="STRING" id="254.SAMN05421682_11543"/>
<dbReference type="EMBL" id="FTMF01000015">
    <property type="protein sequence ID" value="SIR22984.1"/>
    <property type="molecule type" value="Genomic_DNA"/>
</dbReference>
<dbReference type="EMBL" id="UFVS01000001">
    <property type="protein sequence ID" value="SUX43602.1"/>
    <property type="molecule type" value="Genomic_DNA"/>
</dbReference>
<gene>
    <name evidence="3" type="ORF">NCTC13532_01447</name>
    <name evidence="2" type="ORF">NCTC13560_02108</name>
    <name evidence="1" type="ORF">SAMN05421682_11543</name>
</gene>
<dbReference type="Proteomes" id="UP000254282">
    <property type="component" value="Unassembled WGS sequence"/>
</dbReference>
<evidence type="ECO:0000313" key="2">
    <source>
        <dbReference type="EMBL" id="SUX43602.1"/>
    </source>
</evidence>
<dbReference type="RefSeq" id="WP_079466960.1">
    <property type="nucleotide sequence ID" value="NZ_CP033929.1"/>
</dbReference>
<evidence type="ECO:0000313" key="3">
    <source>
        <dbReference type="EMBL" id="SUX45838.1"/>
    </source>
</evidence>
<dbReference type="AlphaFoldDB" id="A0A381FH99"/>
<evidence type="ECO:0000313" key="1">
    <source>
        <dbReference type="EMBL" id="SIR22984.1"/>
    </source>
</evidence>
<organism evidence="3 5">
    <name type="scientific">Chryseobacterium indoltheticum</name>
    <dbReference type="NCBI Taxonomy" id="254"/>
    <lineage>
        <taxon>Bacteria</taxon>
        <taxon>Pseudomonadati</taxon>
        <taxon>Bacteroidota</taxon>
        <taxon>Flavobacteriia</taxon>
        <taxon>Flavobacteriales</taxon>
        <taxon>Weeksellaceae</taxon>
        <taxon>Chryseobacterium group</taxon>
        <taxon>Chryseobacterium</taxon>
    </lineage>
</organism>
<proteinExistence type="predicted"/>
<protein>
    <submittedName>
        <fullName evidence="3">Uncharacterized protein</fullName>
    </submittedName>
</protein>
<dbReference type="Proteomes" id="UP000255231">
    <property type="component" value="Unassembled WGS sequence"/>
</dbReference>
<dbReference type="Proteomes" id="UP000185725">
    <property type="component" value="Unassembled WGS sequence"/>
</dbReference>
<dbReference type="EMBL" id="UFVR01000004">
    <property type="protein sequence ID" value="SUX45838.1"/>
    <property type="molecule type" value="Genomic_DNA"/>
</dbReference>
<evidence type="ECO:0000313" key="4">
    <source>
        <dbReference type="Proteomes" id="UP000185725"/>
    </source>
</evidence>
<accession>A0A381FH99</accession>
<evidence type="ECO:0000313" key="5">
    <source>
        <dbReference type="Proteomes" id="UP000254282"/>
    </source>
</evidence>
<dbReference type="GeneID" id="303673538"/>
<dbReference type="OrthoDB" id="1257851at2"/>